<proteinExistence type="predicted"/>
<protein>
    <recommendedName>
        <fullName evidence="3">DUF4160 domain-containing protein</fullName>
    </recommendedName>
</protein>
<keyword evidence="2" id="KW-1185">Reference proteome</keyword>
<evidence type="ECO:0000313" key="2">
    <source>
        <dbReference type="Proteomes" id="UP001518989"/>
    </source>
</evidence>
<dbReference type="Proteomes" id="UP001518989">
    <property type="component" value="Unassembled WGS sequence"/>
</dbReference>
<organism evidence="1 2">
    <name type="scientific">Roseomonas haemaphysalidis</name>
    <dbReference type="NCBI Taxonomy" id="2768162"/>
    <lineage>
        <taxon>Bacteria</taxon>
        <taxon>Pseudomonadati</taxon>
        <taxon>Pseudomonadota</taxon>
        <taxon>Alphaproteobacteria</taxon>
        <taxon>Acetobacterales</taxon>
        <taxon>Roseomonadaceae</taxon>
        <taxon>Roseomonas</taxon>
    </lineage>
</organism>
<dbReference type="EMBL" id="JACTNG010000007">
    <property type="protein sequence ID" value="MBO1080163.1"/>
    <property type="molecule type" value="Genomic_DNA"/>
</dbReference>
<sequence>MNEPHVHLFYDDGHGCLRRFGTAPLSSYGGTVPAVGDLIVEPGVARGLDRHDAANRIVHTVVARYFISGEAAHVHLVIEDRPGTRLEREILGD</sequence>
<evidence type="ECO:0000313" key="1">
    <source>
        <dbReference type="EMBL" id="MBO1080163.1"/>
    </source>
</evidence>
<name>A0ABS3KU59_9PROT</name>
<evidence type="ECO:0008006" key="3">
    <source>
        <dbReference type="Google" id="ProtNLM"/>
    </source>
</evidence>
<comment type="caution">
    <text evidence="1">The sequence shown here is derived from an EMBL/GenBank/DDBJ whole genome shotgun (WGS) entry which is preliminary data.</text>
</comment>
<accession>A0ABS3KU59</accession>
<reference evidence="1 2" key="1">
    <citation type="submission" date="2020-09" db="EMBL/GenBank/DDBJ databases">
        <title>Roseomonas.</title>
        <authorList>
            <person name="Zhu W."/>
        </authorList>
    </citation>
    <scope>NUCLEOTIDE SEQUENCE [LARGE SCALE GENOMIC DNA]</scope>
    <source>
        <strain evidence="1 2">573</strain>
    </source>
</reference>
<dbReference type="RefSeq" id="WP_207417990.1">
    <property type="nucleotide sequence ID" value="NZ_CP061177.1"/>
</dbReference>
<gene>
    <name evidence="1" type="ORF">IAI61_14075</name>
</gene>